<name>A0A1G2LR21_9BACT</name>
<dbReference type="InterPro" id="IPR058441">
    <property type="entry name" value="DUF8128"/>
</dbReference>
<sequence>MDFNVFFTPEFFNNILSIVRQLWFLWLPFVLLFLFWEFWVVYIRTRYIKELSWVLLEIKIPKEIEKSPRAMEAVFSALHATREGNLIERFWQGFLTPWFSFEITSFNGVIHFFVYAQKFFKRMVESQIYAHYPDVEIAEVDDYIFNLPPNIPNEDWQAWGAEFVLTKEDAYPIKTYMDFKLEDSKEETEKIDPINSFLEFIGSLKEGEQLWFQILIKGASDKWKETGDKLVKKLLGDKKNKKTEEAGKSGLGIMALSPGEQDAIKAIERNIAKLGFETGIRFLYFARHDIFNFINVASMMGVMKQYNTLHLNGFKPKNGTGVDYFFREKRGFRLKRRMIKAYKKRSYFYPPYKKKSFVLNAEELATIYHFPGRVAKTPTLGRVGARKGEPPPTLPV</sequence>
<keyword evidence="1" id="KW-0812">Transmembrane</keyword>
<reference evidence="3 4" key="1">
    <citation type="journal article" date="2016" name="Nat. Commun.">
        <title>Thousands of microbial genomes shed light on interconnected biogeochemical processes in an aquifer system.</title>
        <authorList>
            <person name="Anantharaman K."/>
            <person name="Brown C.T."/>
            <person name="Hug L.A."/>
            <person name="Sharon I."/>
            <person name="Castelle C.J."/>
            <person name="Probst A.J."/>
            <person name="Thomas B.C."/>
            <person name="Singh A."/>
            <person name="Wilkins M.J."/>
            <person name="Karaoz U."/>
            <person name="Brodie E.L."/>
            <person name="Williams K.H."/>
            <person name="Hubbard S.S."/>
            <person name="Banfield J.F."/>
        </authorList>
    </citation>
    <scope>NUCLEOTIDE SEQUENCE [LARGE SCALE GENOMIC DNA]</scope>
</reference>
<feature type="transmembrane region" description="Helical" evidence="1">
    <location>
        <begin position="23"/>
        <end position="43"/>
    </location>
</feature>
<keyword evidence="1" id="KW-0472">Membrane</keyword>
<dbReference type="EMBL" id="MHQZ01000017">
    <property type="protein sequence ID" value="OHA14080.1"/>
    <property type="molecule type" value="Genomic_DNA"/>
</dbReference>
<feature type="domain" description="DUF8128" evidence="2">
    <location>
        <begin position="52"/>
        <end position="379"/>
    </location>
</feature>
<protein>
    <recommendedName>
        <fullName evidence="2">DUF8128 domain-containing protein</fullName>
    </recommendedName>
</protein>
<comment type="caution">
    <text evidence="3">The sequence shown here is derived from an EMBL/GenBank/DDBJ whole genome shotgun (WGS) entry which is preliminary data.</text>
</comment>
<gene>
    <name evidence="3" type="ORF">A2909_02675</name>
</gene>
<evidence type="ECO:0000259" key="2">
    <source>
        <dbReference type="Pfam" id="PF26449"/>
    </source>
</evidence>
<proteinExistence type="predicted"/>
<dbReference type="Proteomes" id="UP000178302">
    <property type="component" value="Unassembled WGS sequence"/>
</dbReference>
<dbReference type="AlphaFoldDB" id="A0A1G2LR21"/>
<evidence type="ECO:0000256" key="1">
    <source>
        <dbReference type="SAM" id="Phobius"/>
    </source>
</evidence>
<accession>A0A1G2LR21</accession>
<evidence type="ECO:0000313" key="4">
    <source>
        <dbReference type="Proteomes" id="UP000178302"/>
    </source>
</evidence>
<evidence type="ECO:0000313" key="3">
    <source>
        <dbReference type="EMBL" id="OHA14080.1"/>
    </source>
</evidence>
<dbReference type="Pfam" id="PF26449">
    <property type="entry name" value="DUF8128"/>
    <property type="match status" value="1"/>
</dbReference>
<keyword evidence="1" id="KW-1133">Transmembrane helix</keyword>
<organism evidence="3 4">
    <name type="scientific">Candidatus Tagabacteria bacterium RIFCSPLOWO2_01_FULL_39_11</name>
    <dbReference type="NCBI Taxonomy" id="1802295"/>
    <lineage>
        <taxon>Bacteria</taxon>
        <taxon>Candidatus Tagaibacteriota</taxon>
    </lineage>
</organism>